<evidence type="ECO:0000256" key="10">
    <source>
        <dbReference type="ARBA" id="ARBA00032899"/>
    </source>
</evidence>
<dbReference type="InterPro" id="IPR036423">
    <property type="entry name" value="SOD-like_Cu/Zn_dom_sf"/>
</dbReference>
<comment type="cofactor">
    <cofactor evidence="1">
        <name>Cu(2+)</name>
        <dbReference type="ChEBI" id="CHEBI:29036"/>
    </cofactor>
</comment>
<evidence type="ECO:0000256" key="2">
    <source>
        <dbReference type="ARBA" id="ARBA00004229"/>
    </source>
</evidence>
<reference evidence="13" key="1">
    <citation type="submission" date="2022-08" db="EMBL/GenBank/DDBJ databases">
        <authorList>
            <person name="Gutierrez-Valencia J."/>
        </authorList>
    </citation>
    <scope>NUCLEOTIDE SEQUENCE</scope>
</reference>
<keyword evidence="8" id="KW-0143">Chaperone</keyword>
<dbReference type="EMBL" id="CAMGYJ010000005">
    <property type="protein sequence ID" value="CAI0414092.1"/>
    <property type="molecule type" value="Genomic_DNA"/>
</dbReference>
<dbReference type="PANTHER" id="PTHR10003">
    <property type="entry name" value="SUPEROXIDE DISMUTASE CU-ZN -RELATED"/>
    <property type="match status" value="1"/>
</dbReference>
<keyword evidence="3" id="KW-0150">Chloroplast</keyword>
<protein>
    <recommendedName>
        <fullName evidence="10">Superoxide dismutase copper chaperone</fullName>
    </recommendedName>
</protein>
<dbReference type="FunFam" id="3.30.70.100:FF:000042">
    <property type="entry name" value="Copper chaperone for superoxide dismutase"/>
    <property type="match status" value="1"/>
</dbReference>
<evidence type="ECO:0000256" key="7">
    <source>
        <dbReference type="ARBA" id="ARBA00023008"/>
    </source>
</evidence>
<dbReference type="GO" id="GO:0005507">
    <property type="term" value="F:copper ion binding"/>
    <property type="evidence" value="ECO:0007669"/>
    <property type="project" value="InterPro"/>
</dbReference>
<dbReference type="FunFam" id="2.60.40.200:FF:000006">
    <property type="entry name" value="Copper chaperone for superoxide dismutase"/>
    <property type="match status" value="1"/>
</dbReference>
<evidence type="ECO:0000256" key="5">
    <source>
        <dbReference type="ARBA" id="ARBA00022723"/>
    </source>
</evidence>
<gene>
    <name evidence="13" type="ORF">LITE_LOCUS16177</name>
</gene>
<dbReference type="GO" id="GO:0006801">
    <property type="term" value="P:superoxide metabolic process"/>
    <property type="evidence" value="ECO:0007669"/>
    <property type="project" value="InterPro"/>
</dbReference>
<keyword evidence="7" id="KW-0186">Copper</keyword>
<comment type="similarity">
    <text evidence="9">In the C-terminal section; belongs to the Cu-Zn superoxide dismutase family.</text>
</comment>
<feature type="compositionally biased region" description="Basic and acidic residues" evidence="11">
    <location>
        <begin position="1"/>
        <end position="23"/>
    </location>
</feature>
<dbReference type="Proteomes" id="UP001154282">
    <property type="component" value="Unassembled WGS sequence"/>
</dbReference>
<dbReference type="SUPFAM" id="SSF49329">
    <property type="entry name" value="Cu,Zn superoxide dismutase-like"/>
    <property type="match status" value="1"/>
</dbReference>
<dbReference type="InterPro" id="IPR001424">
    <property type="entry name" value="SOD_Cu_Zn_dom"/>
</dbReference>
<comment type="subcellular location">
    <subcellularLocation>
        <location evidence="2">Plastid</location>
        <location evidence="2">Chloroplast</location>
    </subcellularLocation>
</comment>
<evidence type="ECO:0000256" key="6">
    <source>
        <dbReference type="ARBA" id="ARBA00022946"/>
    </source>
</evidence>
<evidence type="ECO:0000256" key="9">
    <source>
        <dbReference type="ARBA" id="ARBA00025798"/>
    </source>
</evidence>
<evidence type="ECO:0000313" key="14">
    <source>
        <dbReference type="Proteomes" id="UP001154282"/>
    </source>
</evidence>
<dbReference type="AlphaFoldDB" id="A0AAV0JX98"/>
<dbReference type="PROSITE" id="PS50846">
    <property type="entry name" value="HMA_2"/>
    <property type="match status" value="1"/>
</dbReference>
<evidence type="ECO:0000256" key="4">
    <source>
        <dbReference type="ARBA" id="ARBA00022640"/>
    </source>
</evidence>
<keyword evidence="14" id="KW-1185">Reference proteome</keyword>
<evidence type="ECO:0000256" key="3">
    <source>
        <dbReference type="ARBA" id="ARBA00022528"/>
    </source>
</evidence>
<dbReference type="Gene3D" id="2.60.40.200">
    <property type="entry name" value="Superoxide dismutase, copper/zinc binding domain"/>
    <property type="match status" value="1"/>
</dbReference>
<feature type="domain" description="HMA" evidence="12">
    <location>
        <begin position="134"/>
        <end position="197"/>
    </location>
</feature>
<dbReference type="CDD" id="cd00371">
    <property type="entry name" value="HMA"/>
    <property type="match status" value="1"/>
</dbReference>
<dbReference type="InterPro" id="IPR006121">
    <property type="entry name" value="HMA_dom"/>
</dbReference>
<dbReference type="Pfam" id="PF00080">
    <property type="entry name" value="Sod_Cu"/>
    <property type="match status" value="1"/>
</dbReference>
<dbReference type="SUPFAM" id="SSF55008">
    <property type="entry name" value="HMA, heavy metal-associated domain"/>
    <property type="match status" value="1"/>
</dbReference>
<keyword evidence="5" id="KW-0479">Metal-binding</keyword>
<evidence type="ECO:0000256" key="8">
    <source>
        <dbReference type="ARBA" id="ARBA00023186"/>
    </source>
</evidence>
<proteinExistence type="inferred from homology"/>
<evidence type="ECO:0000256" key="11">
    <source>
        <dbReference type="SAM" id="MobiDB-lite"/>
    </source>
</evidence>
<dbReference type="InterPro" id="IPR024134">
    <property type="entry name" value="SOD_Cu/Zn_/chaperone"/>
</dbReference>
<evidence type="ECO:0000256" key="1">
    <source>
        <dbReference type="ARBA" id="ARBA00001973"/>
    </source>
</evidence>
<accession>A0AAV0JX98</accession>
<dbReference type="Gene3D" id="3.30.70.100">
    <property type="match status" value="1"/>
</dbReference>
<keyword evidence="6" id="KW-0809">Transit peptide</keyword>
<comment type="caution">
    <text evidence="13">The sequence shown here is derived from an EMBL/GenBank/DDBJ whole genome shotgun (WGS) entry which is preliminary data.</text>
</comment>
<evidence type="ECO:0000313" key="13">
    <source>
        <dbReference type="EMBL" id="CAI0414092.1"/>
    </source>
</evidence>
<feature type="region of interest" description="Disordered" evidence="11">
    <location>
        <begin position="1"/>
        <end position="27"/>
    </location>
</feature>
<name>A0AAV0JX98_9ROSI</name>
<dbReference type="GO" id="GO:0009507">
    <property type="term" value="C:chloroplast"/>
    <property type="evidence" value="ECO:0007669"/>
    <property type="project" value="UniProtKB-SubCell"/>
</dbReference>
<organism evidence="13 14">
    <name type="scientific">Linum tenue</name>
    <dbReference type="NCBI Taxonomy" id="586396"/>
    <lineage>
        <taxon>Eukaryota</taxon>
        <taxon>Viridiplantae</taxon>
        <taxon>Streptophyta</taxon>
        <taxon>Embryophyta</taxon>
        <taxon>Tracheophyta</taxon>
        <taxon>Spermatophyta</taxon>
        <taxon>Magnoliopsida</taxon>
        <taxon>eudicotyledons</taxon>
        <taxon>Gunneridae</taxon>
        <taxon>Pentapetalae</taxon>
        <taxon>rosids</taxon>
        <taxon>fabids</taxon>
        <taxon>Malpighiales</taxon>
        <taxon>Linaceae</taxon>
        <taxon>Linum</taxon>
    </lineage>
</organism>
<feature type="non-terminal residue" evidence="13">
    <location>
        <position position="1"/>
    </location>
</feature>
<dbReference type="Pfam" id="PF00403">
    <property type="entry name" value="HMA"/>
    <property type="match status" value="1"/>
</dbReference>
<keyword evidence="4" id="KW-0934">Plastid</keyword>
<dbReference type="InterPro" id="IPR036163">
    <property type="entry name" value="HMA_dom_sf"/>
</dbReference>
<evidence type="ECO:0000259" key="12">
    <source>
        <dbReference type="PROSITE" id="PS50846"/>
    </source>
</evidence>
<sequence length="367" mass="39224">KKDNQNKPEASRKSAEDERKINKDLGNGGATLRIYSPTIIMAFLLHSAAVTKTAIAASALLTPTAFTLFPSPSTKTLKPTFISFSSSSSSFAFSPARFSLLNHRTQPLAAVTMDAPTSDHNQPTTQGNGDLLPDLLTEFMVDMSCEGCVKSVKNKLQTVKGVKNVEVDFSNQVVRVLGSSSVKEMTEALKQTGRNARLIGQGVPEDFLVSAAVAEFKGPDIFGVVRFAQVNMELARIEANFSGLSPGKHGWSINEFGDLTNGAASTGKVFNPPNESSGNEPLGDLRTLEADENGNAFFSGVKQKLRVVDLIGRSIAVYETEDKSDAGLTAAVIARSAGVGENYKKLCTCDGTTIWESSDKDFVASKV</sequence>